<dbReference type="RefSeq" id="WP_137741702.1">
    <property type="nucleotide sequence ID" value="NZ_CP090065.1"/>
</dbReference>
<accession>A0AAE9NPV7</accession>
<dbReference type="EMBL" id="JBEHEF010000031">
    <property type="protein sequence ID" value="MEQ9939953.1"/>
    <property type="molecule type" value="Genomic_DNA"/>
</dbReference>
<evidence type="ECO:0000313" key="2">
    <source>
        <dbReference type="EMBL" id="UVO07422.1"/>
    </source>
</evidence>
<reference evidence="2" key="1">
    <citation type="submission" date="2021-12" db="EMBL/GenBank/DDBJ databases">
        <title>Genome sequence of novel Pectobacterium sp. causing blackleg.</title>
        <authorList>
            <person name="Wang J."/>
        </authorList>
    </citation>
    <scope>NUCLEOTIDE SEQUENCE</scope>
    <source>
        <strain evidence="2">BY21311</strain>
    </source>
</reference>
<keyword evidence="4" id="KW-1185">Reference proteome</keyword>
<sequence length="127" mass="15200">MKEQDLVSAIKEHDWKQSWLDFSVFLYDRERLIIVGSDDLSYYHTLEIIIELPSFVQGILDWPCDVNDDFIKISKSHLGDEFIVEFYSDDDFTFKVIGKYISINFDTVFYYKREDLKLGERLAYFIK</sequence>
<evidence type="ECO:0000313" key="1">
    <source>
        <dbReference type="EMBL" id="MEQ9939953.1"/>
    </source>
</evidence>
<reference evidence="1 4" key="2">
    <citation type="submission" date="2024-06" db="EMBL/GenBank/DDBJ databases">
        <title>Pangenomics to understand the prophage dynamics in the radiating lineages of P. brasiliense.</title>
        <authorList>
            <person name="Pardeshi L.A."/>
            <person name="Van Duivenbode I."/>
            <person name="Jonkheer E.M."/>
            <person name="Pel M.J.C."/>
            <person name="Kupczok A."/>
            <person name="De Ridder D."/>
            <person name="Smit S."/>
            <person name="Van Der Lee T.J."/>
        </authorList>
    </citation>
    <scope>NUCLEOTIDE SEQUENCE [LARGE SCALE GENOMIC DNA]</scope>
    <source>
        <strain evidence="1 4">PD 8607</strain>
    </source>
</reference>
<organism evidence="2 3">
    <name type="scientific">Pectobacterium polonicum</name>
    <dbReference type="NCBI Taxonomy" id="2485124"/>
    <lineage>
        <taxon>Bacteria</taxon>
        <taxon>Pseudomonadati</taxon>
        <taxon>Pseudomonadota</taxon>
        <taxon>Gammaproteobacteria</taxon>
        <taxon>Enterobacterales</taxon>
        <taxon>Pectobacteriaceae</taxon>
        <taxon>Pectobacterium</taxon>
    </lineage>
</organism>
<dbReference type="AlphaFoldDB" id="A0AAE9NPV7"/>
<protein>
    <submittedName>
        <fullName evidence="2">Uncharacterized protein</fullName>
    </submittedName>
</protein>
<name>A0AAE9NPV7_9GAMM</name>
<gene>
    <name evidence="1" type="ORF">ABRQ07_20500</name>
    <name evidence="2" type="ORF">LW347_16255</name>
</gene>
<dbReference type="Proteomes" id="UP001059272">
    <property type="component" value="Chromosome"/>
</dbReference>
<dbReference type="EMBL" id="CP090065">
    <property type="protein sequence ID" value="UVO07422.1"/>
    <property type="molecule type" value="Genomic_DNA"/>
</dbReference>
<evidence type="ECO:0000313" key="3">
    <source>
        <dbReference type="Proteomes" id="UP001059272"/>
    </source>
</evidence>
<dbReference type="Proteomes" id="UP001463408">
    <property type="component" value="Unassembled WGS sequence"/>
</dbReference>
<proteinExistence type="predicted"/>
<dbReference type="KEGG" id="ppoo:LW347_16255"/>
<evidence type="ECO:0000313" key="4">
    <source>
        <dbReference type="Proteomes" id="UP001463408"/>
    </source>
</evidence>